<keyword evidence="3" id="KW-0812">Transmembrane</keyword>
<dbReference type="Proteomes" id="UP000886885">
    <property type="component" value="Chromosome 5D"/>
</dbReference>
<keyword evidence="2" id="KW-0677">Repeat</keyword>
<proteinExistence type="predicted"/>
<dbReference type="EMBL" id="JAAWWB010000010">
    <property type="protein sequence ID" value="KAG6773092.1"/>
    <property type="molecule type" value="Genomic_DNA"/>
</dbReference>
<sequence>MSGIDFSCNGFTGKIPPNFEIVSELRAVNLSHINLIGSIPATLSNLKQIESLDLSHSKLTGKTPERKAQFGTFEESSYEGNPLLCGSPLRICSETNSRMHIMLLFSSAIEVSTLEVFSVAYNNNLSGKTPERKAQFGTFDENMDAFIVSFEACYIIVLLAIAAALYTYAHLQMDIGVDVCHLFSVILRKNEPRLCPPFSLVHEQISEGIFAVINMLMVS</sequence>
<keyword evidence="1" id="KW-0433">Leucine-rich repeat</keyword>
<evidence type="ECO:0000256" key="3">
    <source>
        <dbReference type="SAM" id="Phobius"/>
    </source>
</evidence>
<dbReference type="AlphaFoldDB" id="A0A8X8D0F6"/>
<evidence type="ECO:0000256" key="1">
    <source>
        <dbReference type="ARBA" id="ARBA00022614"/>
    </source>
</evidence>
<dbReference type="PANTHER" id="PTHR48062:SF21">
    <property type="entry name" value="RECEPTOR-LIKE PROTEIN 12"/>
    <property type="match status" value="1"/>
</dbReference>
<evidence type="ECO:0000313" key="4">
    <source>
        <dbReference type="EMBL" id="KAG6773092.1"/>
    </source>
</evidence>
<dbReference type="InterPro" id="IPR051502">
    <property type="entry name" value="RLP_Defense_Trigger"/>
</dbReference>
<evidence type="ECO:0000256" key="2">
    <source>
        <dbReference type="ARBA" id="ARBA00022737"/>
    </source>
</evidence>
<keyword evidence="3" id="KW-1133">Transmembrane helix</keyword>
<gene>
    <name evidence="4" type="ORF">POTOM_020346</name>
</gene>
<keyword evidence="5" id="KW-1185">Reference proteome</keyword>
<organism evidence="4 5">
    <name type="scientific">Populus tomentosa</name>
    <name type="common">Chinese white poplar</name>
    <dbReference type="NCBI Taxonomy" id="118781"/>
    <lineage>
        <taxon>Eukaryota</taxon>
        <taxon>Viridiplantae</taxon>
        <taxon>Streptophyta</taxon>
        <taxon>Embryophyta</taxon>
        <taxon>Tracheophyta</taxon>
        <taxon>Spermatophyta</taxon>
        <taxon>Magnoliopsida</taxon>
        <taxon>eudicotyledons</taxon>
        <taxon>Gunneridae</taxon>
        <taxon>Pentapetalae</taxon>
        <taxon>rosids</taxon>
        <taxon>fabids</taxon>
        <taxon>Malpighiales</taxon>
        <taxon>Salicaceae</taxon>
        <taxon>Saliceae</taxon>
        <taxon>Populus</taxon>
    </lineage>
</organism>
<reference evidence="4" key="1">
    <citation type="journal article" date="2020" name="bioRxiv">
        <title>Hybrid origin of Populus tomentosa Carr. identified through genome sequencing and phylogenomic analysis.</title>
        <authorList>
            <person name="An X."/>
            <person name="Gao K."/>
            <person name="Chen Z."/>
            <person name="Li J."/>
            <person name="Yang X."/>
            <person name="Yang X."/>
            <person name="Zhou J."/>
            <person name="Guo T."/>
            <person name="Zhao T."/>
            <person name="Huang S."/>
            <person name="Miao D."/>
            <person name="Khan W.U."/>
            <person name="Rao P."/>
            <person name="Ye M."/>
            <person name="Lei B."/>
            <person name="Liao W."/>
            <person name="Wang J."/>
            <person name="Ji L."/>
            <person name="Li Y."/>
            <person name="Guo B."/>
            <person name="Mustafa N.S."/>
            <person name="Li S."/>
            <person name="Yun Q."/>
            <person name="Keller S.R."/>
            <person name="Mao J."/>
            <person name="Zhang R."/>
            <person name="Strauss S.H."/>
        </authorList>
    </citation>
    <scope>NUCLEOTIDE SEQUENCE</scope>
    <source>
        <strain evidence="4">GM15</strain>
        <tissue evidence="4">Leaf</tissue>
    </source>
</reference>
<comment type="caution">
    <text evidence="4">The sequence shown here is derived from an EMBL/GenBank/DDBJ whole genome shotgun (WGS) entry which is preliminary data.</text>
</comment>
<evidence type="ECO:0000313" key="5">
    <source>
        <dbReference type="Proteomes" id="UP000886885"/>
    </source>
</evidence>
<protein>
    <submittedName>
        <fullName evidence="4">Uncharacterized protein</fullName>
    </submittedName>
</protein>
<dbReference type="OrthoDB" id="850177at2759"/>
<feature type="transmembrane region" description="Helical" evidence="3">
    <location>
        <begin position="145"/>
        <end position="166"/>
    </location>
</feature>
<keyword evidence="3" id="KW-0472">Membrane</keyword>
<name>A0A8X8D0F6_POPTO</name>
<dbReference type="PANTHER" id="PTHR48062">
    <property type="entry name" value="RECEPTOR-LIKE PROTEIN 14"/>
    <property type="match status" value="1"/>
</dbReference>
<accession>A0A8X8D0F6</accession>